<comment type="caution">
    <text evidence="1">The sequence shown here is derived from an EMBL/GenBank/DDBJ whole genome shotgun (WGS) entry which is preliminary data.</text>
</comment>
<dbReference type="EMBL" id="SBLB01000003">
    <property type="protein sequence ID" value="RYC69810.1"/>
    <property type="molecule type" value="Genomic_DNA"/>
</dbReference>
<name>A0A4Q2UQ93_9BACT</name>
<keyword evidence="2" id="KW-1185">Reference proteome</keyword>
<accession>A0A4Q2UQ93</accession>
<protein>
    <submittedName>
        <fullName evidence="1">Uncharacterized protein</fullName>
    </submittedName>
</protein>
<evidence type="ECO:0000313" key="1">
    <source>
        <dbReference type="EMBL" id="RYC69810.1"/>
    </source>
</evidence>
<evidence type="ECO:0000313" key="2">
    <source>
        <dbReference type="Proteomes" id="UP000290407"/>
    </source>
</evidence>
<dbReference type="RefSeq" id="WP_077919733.1">
    <property type="nucleotide sequence ID" value="NZ_SBLB01000003.1"/>
</dbReference>
<proteinExistence type="predicted"/>
<dbReference type="Proteomes" id="UP000290407">
    <property type="component" value="Unassembled WGS sequence"/>
</dbReference>
<gene>
    <name evidence="1" type="ORF">EQG79_14550</name>
</gene>
<organism evidence="1 2">
    <name type="scientific">Spirosoma sordidisoli</name>
    <dbReference type="NCBI Taxonomy" id="2502893"/>
    <lineage>
        <taxon>Bacteria</taxon>
        <taxon>Pseudomonadati</taxon>
        <taxon>Bacteroidota</taxon>
        <taxon>Cytophagia</taxon>
        <taxon>Cytophagales</taxon>
        <taxon>Cytophagaceae</taxon>
        <taxon>Spirosoma</taxon>
    </lineage>
</organism>
<reference evidence="1 2" key="1">
    <citation type="submission" date="2019-01" db="EMBL/GenBank/DDBJ databases">
        <title>Spirosoma flava sp. nov., a propanil-degrading bacterium isolated from herbicide-contaminated soil.</title>
        <authorList>
            <person name="Zhang L."/>
            <person name="Jiang J.-D."/>
        </authorList>
    </citation>
    <scope>NUCLEOTIDE SEQUENCE [LARGE SCALE GENOMIC DNA]</scope>
    <source>
        <strain evidence="1 2">TY50</strain>
    </source>
</reference>
<dbReference type="AlphaFoldDB" id="A0A4Q2UQ93"/>
<sequence length="498" mass="54230">MKNLSLMSMVWVLLCILLPLSCNTEINSLAPSKIKQGPAPLNLNGSTTLDDILARNNAYARARDTTGFNFNTHGQVLLRHIKYYSATIDPLTYLPANQRAGFKAKFDAYQAKIKANHWTHDQIIDDLVAQKSYTQRQGQIIKDQQRSLLELLATQPDMQTAWDWFAQREKEIMQDNVLTPSEKSDVLNQRSTVKYALLYRLEQAPASEGVSEPKARSTSACGFWAKLYCYVGTISGLSSTGSAIGGVEAIVKSGATILVKGSAIGAIIGAAYGTIQAFTSCQCDQQELAKCDAPATVSFPYRCYVPGAGLRYTAVGYGTNGPTQFIWKISANNDLNNVIYENIGSGNYFDIPGNLITQNNVSTLGMRVTSQCHDTGVTESRQSDAFGWFDLSKLGKPYFTISGADNVSPGQYAMYGVAGSYENIEGSVTITWQVIPSGYPNYSLSGTFSNGQTTITGGTYVGVQWSSNQGYGTIKVTITSYCDGGQISEVQYLNVRAQ</sequence>